<protein>
    <recommendedName>
        <fullName evidence="5">DUF4064 domain-containing protein</fullName>
    </recommendedName>
</protein>
<keyword evidence="2" id="KW-0812">Transmembrane</keyword>
<dbReference type="RefSeq" id="WP_140008579.1">
    <property type="nucleotide sequence ID" value="NZ_JBHMDG010000001.1"/>
</dbReference>
<evidence type="ECO:0008006" key="5">
    <source>
        <dbReference type="Google" id="ProtNLM"/>
    </source>
</evidence>
<gene>
    <name evidence="3" type="ORF">ACFFRI_00920</name>
</gene>
<feature type="transmembrane region" description="Helical" evidence="2">
    <location>
        <begin position="266"/>
        <end position="287"/>
    </location>
</feature>
<evidence type="ECO:0000313" key="4">
    <source>
        <dbReference type="Proteomes" id="UP001589750"/>
    </source>
</evidence>
<keyword evidence="4" id="KW-1185">Reference proteome</keyword>
<feature type="compositionally biased region" description="Pro residues" evidence="1">
    <location>
        <begin position="158"/>
        <end position="171"/>
    </location>
</feature>
<keyword evidence="2" id="KW-0472">Membrane</keyword>
<evidence type="ECO:0000256" key="1">
    <source>
        <dbReference type="SAM" id="MobiDB-lite"/>
    </source>
</evidence>
<feature type="transmembrane region" description="Helical" evidence="2">
    <location>
        <begin position="212"/>
        <end position="235"/>
    </location>
</feature>
<sequence length="348" mass="35713">MSDTALPRPPQATFLGGAVLVSSVMILLLAFDRTSSLGSIEAQEEAQRFVDTQGSWIGLTADGWQTTLRILCIVAAALSVVTGYLGWRVLQRDRGARLALSVLAPIALLAGYAVTALLPGVLAVSVLLLWRSPTREWFDGKVAPVPDRRPGRTAQQPPAAPSSPPAPPAAPEAPARAAAIASYAPPPQAAWPHPYQPAPAARAARPGVVTGAAIVTVVSSAIVLSVLSVVLLFVLGDRSAFEKEVADELASQPAYGDVEASSVTGVLIGAVVLCVVWSLAAIALAVLTVRGSNGARIALVVSAIGAALVSLVAVLAVFPVVVTCACIAVAVLLLRGDAAAWFAGRKQP</sequence>
<feature type="transmembrane region" description="Helical" evidence="2">
    <location>
        <begin position="299"/>
        <end position="332"/>
    </location>
</feature>
<keyword evidence="2" id="KW-1133">Transmembrane helix</keyword>
<reference evidence="3 4" key="1">
    <citation type="submission" date="2024-09" db="EMBL/GenBank/DDBJ databases">
        <authorList>
            <person name="Sun Q."/>
            <person name="Mori K."/>
        </authorList>
    </citation>
    <scope>NUCLEOTIDE SEQUENCE [LARGE SCALE GENOMIC DNA]</scope>
    <source>
        <strain evidence="3 4">JCM 9626</strain>
    </source>
</reference>
<feature type="region of interest" description="Disordered" evidence="1">
    <location>
        <begin position="140"/>
        <end position="172"/>
    </location>
</feature>
<dbReference type="Proteomes" id="UP001589750">
    <property type="component" value="Unassembled WGS sequence"/>
</dbReference>
<feature type="transmembrane region" description="Helical" evidence="2">
    <location>
        <begin position="70"/>
        <end position="90"/>
    </location>
</feature>
<evidence type="ECO:0000256" key="2">
    <source>
        <dbReference type="SAM" id="Phobius"/>
    </source>
</evidence>
<name>A0ABV5K7E9_9ACTN</name>
<comment type="caution">
    <text evidence="3">The sequence shown here is derived from an EMBL/GenBank/DDBJ whole genome shotgun (WGS) entry which is preliminary data.</text>
</comment>
<proteinExistence type="predicted"/>
<feature type="transmembrane region" description="Helical" evidence="2">
    <location>
        <begin position="102"/>
        <end position="130"/>
    </location>
</feature>
<dbReference type="EMBL" id="JBHMDG010000001">
    <property type="protein sequence ID" value="MFB9311589.1"/>
    <property type="molecule type" value="Genomic_DNA"/>
</dbReference>
<organism evidence="3 4">
    <name type="scientific">Nocardioides plantarum</name>
    <dbReference type="NCBI Taxonomy" id="29299"/>
    <lineage>
        <taxon>Bacteria</taxon>
        <taxon>Bacillati</taxon>
        <taxon>Actinomycetota</taxon>
        <taxon>Actinomycetes</taxon>
        <taxon>Propionibacteriales</taxon>
        <taxon>Nocardioidaceae</taxon>
        <taxon>Nocardioides</taxon>
    </lineage>
</organism>
<accession>A0ABV5K7E9</accession>
<feature type="transmembrane region" description="Helical" evidence="2">
    <location>
        <begin position="12"/>
        <end position="31"/>
    </location>
</feature>
<evidence type="ECO:0000313" key="3">
    <source>
        <dbReference type="EMBL" id="MFB9311589.1"/>
    </source>
</evidence>